<organism evidence="9 10">
    <name type="scientific">Aminithiophilus ramosus</name>
    <dbReference type="NCBI Taxonomy" id="3029084"/>
    <lineage>
        <taxon>Bacteria</taxon>
        <taxon>Thermotogati</taxon>
        <taxon>Synergistota</taxon>
        <taxon>Synergistia</taxon>
        <taxon>Synergistales</taxon>
        <taxon>Aminithiophilaceae</taxon>
        <taxon>Aminithiophilus</taxon>
    </lineage>
</organism>
<dbReference type="RefSeq" id="WP_274372645.1">
    <property type="nucleotide sequence ID" value="NZ_CP072943.1"/>
</dbReference>
<dbReference type="InterPro" id="IPR031316">
    <property type="entry name" value="FlgM_C"/>
</dbReference>
<evidence type="ECO:0000313" key="10">
    <source>
        <dbReference type="Proteomes" id="UP000671879"/>
    </source>
</evidence>
<dbReference type="NCBIfam" id="TIGR03824">
    <property type="entry name" value="FlgM_jcvi"/>
    <property type="match status" value="1"/>
</dbReference>
<evidence type="ECO:0000313" key="9">
    <source>
        <dbReference type="EMBL" id="QTX31479.1"/>
    </source>
</evidence>
<feature type="region of interest" description="Disordered" evidence="7">
    <location>
        <begin position="19"/>
        <end position="40"/>
    </location>
</feature>
<dbReference type="EMBL" id="CP072943">
    <property type="protein sequence ID" value="QTX31479.1"/>
    <property type="molecule type" value="Genomic_DNA"/>
</dbReference>
<accession>A0A9Q7EUR7</accession>
<proteinExistence type="inferred from homology"/>
<dbReference type="Pfam" id="PF04316">
    <property type="entry name" value="FlgM"/>
    <property type="match status" value="1"/>
</dbReference>
<keyword evidence="4" id="KW-1005">Bacterial flagellum biogenesis</keyword>
<evidence type="ECO:0000256" key="3">
    <source>
        <dbReference type="ARBA" id="ARBA00022491"/>
    </source>
</evidence>
<sequence length="99" mass="10628">MIDRIQKVYGVGAIDPVKRRTGQKSQAEGTAEGGGSDGLEVSAFGRELTKALGELRTIPDVRVDKVRELKDQIESGTYRVDSLGLASRLIEAGLLGDLE</sequence>
<dbReference type="KEGG" id="aram:KAR29_08875"/>
<dbReference type="SUPFAM" id="SSF101498">
    <property type="entry name" value="Anti-sigma factor FlgM"/>
    <property type="match status" value="1"/>
</dbReference>
<dbReference type="Proteomes" id="UP000671879">
    <property type="component" value="Chromosome"/>
</dbReference>
<evidence type="ECO:0000256" key="1">
    <source>
        <dbReference type="ARBA" id="ARBA00005322"/>
    </source>
</evidence>
<evidence type="ECO:0000256" key="5">
    <source>
        <dbReference type="ARBA" id="ARBA00023015"/>
    </source>
</evidence>
<reference evidence="10" key="1">
    <citation type="submission" date="2021-04" db="EMBL/GenBank/DDBJ databases">
        <title>A novel Synergistetes isolate from a pyrite-forming mixed culture.</title>
        <authorList>
            <person name="Bunk B."/>
            <person name="Sproer C."/>
            <person name="Spring S."/>
            <person name="Pester M."/>
        </authorList>
    </citation>
    <scope>NUCLEOTIDE SEQUENCE [LARGE SCALE GENOMIC DNA]</scope>
    <source>
        <strain evidence="10">J.5.4.2-T.3.5.2</strain>
    </source>
</reference>
<name>A0A9Q7EUR7_9BACT</name>
<protein>
    <recommendedName>
        <fullName evidence="2">Negative regulator of flagellin synthesis</fullName>
    </recommendedName>
</protein>
<dbReference type="InterPro" id="IPR007412">
    <property type="entry name" value="FlgM"/>
</dbReference>
<comment type="similarity">
    <text evidence="1">Belongs to the FlgM family.</text>
</comment>
<evidence type="ECO:0000256" key="7">
    <source>
        <dbReference type="SAM" id="MobiDB-lite"/>
    </source>
</evidence>
<dbReference type="AlphaFoldDB" id="A0A9Q7EUR7"/>
<keyword evidence="9" id="KW-0969">Cilium</keyword>
<dbReference type="GO" id="GO:0044781">
    <property type="term" value="P:bacterial-type flagellum organization"/>
    <property type="evidence" value="ECO:0007669"/>
    <property type="project" value="UniProtKB-KW"/>
</dbReference>
<keyword evidence="6" id="KW-0804">Transcription</keyword>
<keyword evidence="3" id="KW-0678">Repressor</keyword>
<keyword evidence="9" id="KW-0282">Flagellum</keyword>
<gene>
    <name evidence="9" type="primary">flgM</name>
    <name evidence="9" type="ORF">KAR29_08875</name>
</gene>
<keyword evidence="5" id="KW-0805">Transcription regulation</keyword>
<evidence type="ECO:0000256" key="4">
    <source>
        <dbReference type="ARBA" id="ARBA00022795"/>
    </source>
</evidence>
<feature type="domain" description="Anti-sigma-28 factor FlgM C-terminal" evidence="8">
    <location>
        <begin position="37"/>
        <end position="91"/>
    </location>
</feature>
<keyword evidence="10" id="KW-1185">Reference proteome</keyword>
<dbReference type="InterPro" id="IPR035890">
    <property type="entry name" value="Anti-sigma-28_factor_FlgM_sf"/>
</dbReference>
<evidence type="ECO:0000256" key="6">
    <source>
        <dbReference type="ARBA" id="ARBA00023163"/>
    </source>
</evidence>
<dbReference type="GO" id="GO:0045892">
    <property type="term" value="P:negative regulation of DNA-templated transcription"/>
    <property type="evidence" value="ECO:0007669"/>
    <property type="project" value="InterPro"/>
</dbReference>
<keyword evidence="9" id="KW-0966">Cell projection</keyword>
<evidence type="ECO:0000259" key="8">
    <source>
        <dbReference type="Pfam" id="PF04316"/>
    </source>
</evidence>
<evidence type="ECO:0000256" key="2">
    <source>
        <dbReference type="ARBA" id="ARBA00017823"/>
    </source>
</evidence>